<proteinExistence type="predicted"/>
<name>A0A915NXQ0_9BILA</name>
<dbReference type="Proteomes" id="UP000887560">
    <property type="component" value="Unplaced"/>
</dbReference>
<dbReference type="WBParaSite" id="scf7180000421167.g6420">
    <property type="protein sequence ID" value="scf7180000421167.g6420"/>
    <property type="gene ID" value="scf7180000421167.g6420"/>
</dbReference>
<evidence type="ECO:0000256" key="1">
    <source>
        <dbReference type="SAM" id="SignalP"/>
    </source>
</evidence>
<reference evidence="3" key="1">
    <citation type="submission" date="2022-11" db="UniProtKB">
        <authorList>
            <consortium name="WormBaseParasite"/>
        </authorList>
    </citation>
    <scope>IDENTIFICATION</scope>
</reference>
<keyword evidence="1" id="KW-0732">Signal</keyword>
<feature type="chain" id="PRO_5038127267" evidence="1">
    <location>
        <begin position="22"/>
        <end position="166"/>
    </location>
</feature>
<feature type="signal peptide" evidence="1">
    <location>
        <begin position="1"/>
        <end position="21"/>
    </location>
</feature>
<protein>
    <submittedName>
        <fullName evidence="3">Uncharacterized protein</fullName>
    </submittedName>
</protein>
<sequence length="166" mass="18527">MLAILISSILFLSVELSHTEALPEGILQHSNLTLANQIPNSLHKEKECRCTYPCEKTNNLTKLPLRVLKRSCGGCCCCCCRPCCCGCTGYGRKMKKFRRSAPQISQKTPKCSDKNSTNSTDISDKMNKRSCCCCNCCNCCCCNIFKIIFYEQVQGLIPAHSELFSE</sequence>
<organism evidence="2 3">
    <name type="scientific">Meloidogyne floridensis</name>
    <dbReference type="NCBI Taxonomy" id="298350"/>
    <lineage>
        <taxon>Eukaryota</taxon>
        <taxon>Metazoa</taxon>
        <taxon>Ecdysozoa</taxon>
        <taxon>Nematoda</taxon>
        <taxon>Chromadorea</taxon>
        <taxon>Rhabditida</taxon>
        <taxon>Tylenchina</taxon>
        <taxon>Tylenchomorpha</taxon>
        <taxon>Tylenchoidea</taxon>
        <taxon>Meloidogynidae</taxon>
        <taxon>Meloidogyninae</taxon>
        <taxon>Meloidogyne</taxon>
    </lineage>
</organism>
<evidence type="ECO:0000313" key="2">
    <source>
        <dbReference type="Proteomes" id="UP000887560"/>
    </source>
</evidence>
<accession>A0A915NXQ0</accession>
<keyword evidence="2" id="KW-1185">Reference proteome</keyword>
<evidence type="ECO:0000313" key="3">
    <source>
        <dbReference type="WBParaSite" id="scf7180000421167.g6420"/>
    </source>
</evidence>
<dbReference type="AlphaFoldDB" id="A0A915NXQ0"/>